<dbReference type="GeneID" id="25406402"/>
<evidence type="ECO:0000313" key="1">
    <source>
        <dbReference type="EMBL" id="AJB42034.1"/>
    </source>
</evidence>
<dbReference type="KEGG" id="tcb:TCARB_0984"/>
<sequence length="385" mass="44023">MNHKRSKVRASLKQLVENTSLHFEPCSLKGKMQKPRAADGEYAQIFVKQDYHVVFTHDWFNRSTGNYGCAYLVRFEEPREVEGSFWDFLHNRSYKARVWTSSLHVFYDAKKERIVLVDPIVSGSLKSEGLADHEGAPIDLYGKEHFLLGEFWLAGLGGKLKIYETWEGNQATIVGYLGSNVEPRFSGKAFTASAFNLRSLWAEYYFSRLVHPLSGLAEVSIDSSITYNYDFQSEYGSARNIDWPVSFIFKGFHMAGEVKSYFFGETPFGNEMKMLVKTSASWTGDRGTKGPIYLPLINGYLYGHMRLYKIGEDLVAGTCHLDQFPVESWSGYSILARKIFVEMASSRGLNVKERFSYLYNREGPIFEDNHPRLHSGYASLIRKHS</sequence>
<reference evidence="2" key="1">
    <citation type="book" date="2010" name="EXTREMOPHILES" publisher="0:0-0">
        <title>Complete genome sequences of ten hyperthermophilic archaea reveal their metabolic capabilities and possible ecological roles.</title>
        <editorList>
            <person name="?"/>
        </editorList>
        <authorList>
            <person name="Ravin N.V."/>
            <person name="Mardanov A.V."/>
            <person name="Bonch-Osmolovskaya E.A."/>
            <person name="Skryabin K.G."/>
        </authorList>
    </citation>
    <scope>NUCLEOTIDE SEQUENCE [LARGE SCALE GENOMIC DNA]</scope>
    <source>
        <strain evidence="2">1505</strain>
    </source>
</reference>
<dbReference type="STRING" id="697581.TCARB_0984"/>
<dbReference type="EMBL" id="CP007493">
    <property type="protein sequence ID" value="AJB42034.1"/>
    <property type="molecule type" value="Genomic_DNA"/>
</dbReference>
<gene>
    <name evidence="1" type="ORF">TCARB_0984</name>
</gene>
<proteinExistence type="predicted"/>
<dbReference type="Proteomes" id="UP000266720">
    <property type="component" value="Chromosome"/>
</dbReference>
<accession>A0A3G1A921</accession>
<dbReference type="RefSeq" id="WP_148684627.1">
    <property type="nucleotide sequence ID" value="NZ_CP007493.1"/>
</dbReference>
<protein>
    <submittedName>
        <fullName evidence="1">Uncharacterized protein</fullName>
    </submittedName>
</protein>
<organism evidence="1 2">
    <name type="scientific">Thermofilum adornatum 1505</name>
    <dbReference type="NCBI Taxonomy" id="697581"/>
    <lineage>
        <taxon>Archaea</taxon>
        <taxon>Thermoproteota</taxon>
        <taxon>Thermoprotei</taxon>
        <taxon>Thermofilales</taxon>
        <taxon>Thermofilaceae</taxon>
        <taxon>Thermofilum</taxon>
    </lineage>
</organism>
<name>A0A3G1A921_9CREN</name>
<dbReference type="AlphaFoldDB" id="A0A3G1A921"/>
<evidence type="ECO:0000313" key="2">
    <source>
        <dbReference type="Proteomes" id="UP000266720"/>
    </source>
</evidence>